<dbReference type="PROSITE" id="PS50283">
    <property type="entry name" value="NA_SOLUT_SYMP_3"/>
    <property type="match status" value="1"/>
</dbReference>
<keyword evidence="3" id="KW-0813">Transport</keyword>
<evidence type="ECO:0000256" key="11">
    <source>
        <dbReference type="ARBA" id="ARBA00023201"/>
    </source>
</evidence>
<evidence type="ECO:0000313" key="15">
    <source>
        <dbReference type="Proteomes" id="UP000634455"/>
    </source>
</evidence>
<evidence type="ECO:0000256" key="13">
    <source>
        <dbReference type="SAM" id="Phobius"/>
    </source>
</evidence>
<dbReference type="RefSeq" id="WP_189640499.1">
    <property type="nucleotide sequence ID" value="NZ_BMZF01000004.1"/>
</dbReference>
<feature type="transmembrane region" description="Helical" evidence="13">
    <location>
        <begin position="374"/>
        <end position="394"/>
    </location>
</feature>
<organism evidence="14 15">
    <name type="scientific">Paramylibacter ulvae</name>
    <dbReference type="NCBI Taxonomy" id="1651968"/>
    <lineage>
        <taxon>Bacteria</taxon>
        <taxon>Pseudomonadati</taxon>
        <taxon>Pseudomonadota</taxon>
        <taxon>Alphaproteobacteria</taxon>
        <taxon>Rhodobacterales</taxon>
        <taxon>Paracoccaceae</taxon>
        <taxon>Paramylibacter</taxon>
    </lineage>
</organism>
<evidence type="ECO:0000256" key="9">
    <source>
        <dbReference type="ARBA" id="ARBA00023065"/>
    </source>
</evidence>
<keyword evidence="10 13" id="KW-0472">Membrane</keyword>
<dbReference type="Gene3D" id="1.20.1730.10">
    <property type="entry name" value="Sodium/glucose cotransporter"/>
    <property type="match status" value="1"/>
</dbReference>
<evidence type="ECO:0000256" key="2">
    <source>
        <dbReference type="ARBA" id="ARBA00006434"/>
    </source>
</evidence>
<sequence length="473" mass="50879">MEIFASPWALVGFVLIVSGISLYLAPRNVGLAGFFEGADHAGGQPSLWVLVLSQVTTWIFARSLMNAAILGYFYGFAGTLAYTTYYLSFLTGGFIVARLRRDRAGSVQDWLFDHFGRTGEWTYNVVIALRLLSEVFANLIVVGLIFAAAFPDVVWAEAGSVIALAFIGLVYSALGGLRASLRTDVLQMLIFLVVFIIAFCVMVLGDGFSFGAIFGAQGVHDQASRPGWVLVAVAALQVFSYPAHDPVMMDRGFLADEETTRKSFGFAFIISALCIFGFGMFGIQAGLIGAAYENQLLGTWSTMFGPFVYFLIAASLLVSAISTLDSALASAARLVIDEFNVAARSVLNGRIAMVFFMVGGAILTLWGNKTLFDAVAVSGTASMFLTPVLILAFMGMIVPRWSYLVAWTAAILGAAAYMYRGTELVAQMVNPWISAGEIHKYDQLLVICIAVLVVGFAAGILGIISNRILAVRA</sequence>
<keyword evidence="7 13" id="KW-1133">Transmembrane helix</keyword>
<evidence type="ECO:0000313" key="14">
    <source>
        <dbReference type="EMBL" id="GHA53599.1"/>
    </source>
</evidence>
<evidence type="ECO:0000256" key="8">
    <source>
        <dbReference type="ARBA" id="ARBA00023053"/>
    </source>
</evidence>
<evidence type="ECO:0000256" key="6">
    <source>
        <dbReference type="ARBA" id="ARBA00022847"/>
    </source>
</evidence>
<comment type="catalytic activity">
    <reaction evidence="12">
        <text>L-proline(in) + Na(+)(in) = L-proline(out) + Na(+)(out)</text>
        <dbReference type="Rhea" id="RHEA:28967"/>
        <dbReference type="ChEBI" id="CHEBI:29101"/>
        <dbReference type="ChEBI" id="CHEBI:60039"/>
    </reaction>
</comment>
<comment type="caution">
    <text evidence="14">The sequence shown here is derived from an EMBL/GenBank/DDBJ whole genome shotgun (WGS) entry which is preliminary data.</text>
</comment>
<feature type="transmembrane region" description="Helical" evidence="13">
    <location>
        <begin position="154"/>
        <end position="177"/>
    </location>
</feature>
<feature type="transmembrane region" description="Helical" evidence="13">
    <location>
        <begin position="121"/>
        <end position="148"/>
    </location>
</feature>
<protein>
    <submittedName>
        <fullName evidence="14">Sodium:solute symporter</fullName>
    </submittedName>
</protein>
<accession>A0ABQ3D1C9</accession>
<gene>
    <name evidence="14" type="ORF">GCM10008927_19310</name>
</gene>
<feature type="transmembrane region" description="Helical" evidence="13">
    <location>
        <begin position="189"/>
        <end position="214"/>
    </location>
</feature>
<evidence type="ECO:0000256" key="3">
    <source>
        <dbReference type="ARBA" id="ARBA00022448"/>
    </source>
</evidence>
<proteinExistence type="inferred from homology"/>
<dbReference type="EMBL" id="BMZF01000004">
    <property type="protein sequence ID" value="GHA53599.1"/>
    <property type="molecule type" value="Genomic_DNA"/>
</dbReference>
<feature type="transmembrane region" description="Helical" evidence="13">
    <location>
        <begin position="6"/>
        <end position="26"/>
    </location>
</feature>
<evidence type="ECO:0000256" key="12">
    <source>
        <dbReference type="ARBA" id="ARBA00033708"/>
    </source>
</evidence>
<feature type="transmembrane region" description="Helical" evidence="13">
    <location>
        <begin position="47"/>
        <end position="74"/>
    </location>
</feature>
<feature type="transmembrane region" description="Helical" evidence="13">
    <location>
        <begin position="401"/>
        <end position="419"/>
    </location>
</feature>
<keyword evidence="8" id="KW-0915">Sodium</keyword>
<evidence type="ECO:0000256" key="5">
    <source>
        <dbReference type="ARBA" id="ARBA00022692"/>
    </source>
</evidence>
<dbReference type="Proteomes" id="UP000634455">
    <property type="component" value="Unassembled WGS sequence"/>
</dbReference>
<feature type="transmembrane region" description="Helical" evidence="13">
    <location>
        <begin position="347"/>
        <end position="368"/>
    </location>
</feature>
<keyword evidence="9" id="KW-0406">Ion transport</keyword>
<comment type="subcellular location">
    <subcellularLocation>
        <location evidence="1">Cell membrane</location>
        <topology evidence="1">Multi-pass membrane protein</topology>
    </subcellularLocation>
</comment>
<feature type="transmembrane region" description="Helical" evidence="13">
    <location>
        <begin position="444"/>
        <end position="464"/>
    </location>
</feature>
<keyword evidence="15" id="KW-1185">Reference proteome</keyword>
<feature type="transmembrane region" description="Helical" evidence="13">
    <location>
        <begin position="264"/>
        <end position="287"/>
    </location>
</feature>
<comment type="similarity">
    <text evidence="2">Belongs to the sodium:solute symporter (SSF) (TC 2.A.21) family.</text>
</comment>
<name>A0ABQ3D1C9_9RHOB</name>
<feature type="transmembrane region" description="Helical" evidence="13">
    <location>
        <begin position="80"/>
        <end position="100"/>
    </location>
</feature>
<dbReference type="InterPro" id="IPR038377">
    <property type="entry name" value="Na/Glc_symporter_sf"/>
</dbReference>
<keyword evidence="4" id="KW-1003">Cell membrane</keyword>
<dbReference type="PANTHER" id="PTHR48086">
    <property type="entry name" value="SODIUM/PROLINE SYMPORTER-RELATED"/>
    <property type="match status" value="1"/>
</dbReference>
<keyword evidence="6" id="KW-0769">Symport</keyword>
<evidence type="ECO:0000256" key="4">
    <source>
        <dbReference type="ARBA" id="ARBA00022475"/>
    </source>
</evidence>
<dbReference type="PANTHER" id="PTHR48086:SF3">
    <property type="entry name" value="SODIUM_PROLINE SYMPORTER"/>
    <property type="match status" value="1"/>
</dbReference>
<keyword evidence="11" id="KW-0739">Sodium transport</keyword>
<evidence type="ECO:0000256" key="7">
    <source>
        <dbReference type="ARBA" id="ARBA00022989"/>
    </source>
</evidence>
<reference evidence="15" key="1">
    <citation type="journal article" date="2019" name="Int. J. Syst. Evol. Microbiol.">
        <title>The Global Catalogue of Microorganisms (GCM) 10K type strain sequencing project: providing services to taxonomists for standard genome sequencing and annotation.</title>
        <authorList>
            <consortium name="The Broad Institute Genomics Platform"/>
            <consortium name="The Broad Institute Genome Sequencing Center for Infectious Disease"/>
            <person name="Wu L."/>
            <person name="Ma J."/>
        </authorList>
    </citation>
    <scope>NUCLEOTIDE SEQUENCE [LARGE SCALE GENOMIC DNA]</scope>
    <source>
        <strain evidence="15">KCTC 32465</strain>
    </source>
</reference>
<feature type="transmembrane region" description="Helical" evidence="13">
    <location>
        <begin position="307"/>
        <end position="335"/>
    </location>
</feature>
<evidence type="ECO:0000256" key="1">
    <source>
        <dbReference type="ARBA" id="ARBA00004651"/>
    </source>
</evidence>
<feature type="transmembrane region" description="Helical" evidence="13">
    <location>
        <begin position="226"/>
        <end position="243"/>
    </location>
</feature>
<dbReference type="InterPro" id="IPR050277">
    <property type="entry name" value="Sodium:Solute_Symporter"/>
</dbReference>
<keyword evidence="5 13" id="KW-0812">Transmembrane</keyword>
<evidence type="ECO:0000256" key="10">
    <source>
        <dbReference type="ARBA" id="ARBA00023136"/>
    </source>
</evidence>
<dbReference type="InterPro" id="IPR001734">
    <property type="entry name" value="Na/solute_symporter"/>
</dbReference>